<comment type="caution">
    <text evidence="1">The sequence shown here is derived from an EMBL/GenBank/DDBJ whole genome shotgun (WGS) entry which is preliminary data.</text>
</comment>
<name>A0ABS8JKY1_9GAMM</name>
<evidence type="ECO:0008006" key="3">
    <source>
        <dbReference type="Google" id="ProtNLM"/>
    </source>
</evidence>
<dbReference type="EMBL" id="JAJGAK010000004">
    <property type="protein sequence ID" value="MCC8364262.1"/>
    <property type="molecule type" value="Genomic_DNA"/>
</dbReference>
<accession>A0ABS8JKY1</accession>
<dbReference type="RefSeq" id="WP_230528057.1">
    <property type="nucleotide sequence ID" value="NZ_JAJGAK010000004.1"/>
</dbReference>
<dbReference type="InterPro" id="IPR036514">
    <property type="entry name" value="SGNH_hydro_sf"/>
</dbReference>
<proteinExistence type="predicted"/>
<dbReference type="Proteomes" id="UP001165293">
    <property type="component" value="Unassembled WGS sequence"/>
</dbReference>
<evidence type="ECO:0000313" key="1">
    <source>
        <dbReference type="EMBL" id="MCC8364262.1"/>
    </source>
</evidence>
<organism evidence="1 2">
    <name type="scientific">Noviluteimonas lactosilytica</name>
    <dbReference type="NCBI Taxonomy" id="2888523"/>
    <lineage>
        <taxon>Bacteria</taxon>
        <taxon>Pseudomonadati</taxon>
        <taxon>Pseudomonadota</taxon>
        <taxon>Gammaproteobacteria</taxon>
        <taxon>Lysobacterales</taxon>
        <taxon>Lysobacteraceae</taxon>
        <taxon>Noviluteimonas</taxon>
    </lineage>
</organism>
<keyword evidence="2" id="KW-1185">Reference proteome</keyword>
<dbReference type="SUPFAM" id="SSF52266">
    <property type="entry name" value="SGNH hydrolase"/>
    <property type="match status" value="1"/>
</dbReference>
<reference evidence="1" key="1">
    <citation type="submission" date="2021-10" db="EMBL/GenBank/DDBJ databases">
        <authorList>
            <person name="Lyu M."/>
            <person name="Wang X."/>
            <person name="Meng X."/>
            <person name="Xu K."/>
        </authorList>
    </citation>
    <scope>NUCLEOTIDE SEQUENCE</scope>
    <source>
        <strain evidence="1">A6</strain>
    </source>
</reference>
<evidence type="ECO:0000313" key="2">
    <source>
        <dbReference type="Proteomes" id="UP001165293"/>
    </source>
</evidence>
<gene>
    <name evidence="1" type="ORF">LK996_14390</name>
</gene>
<protein>
    <recommendedName>
        <fullName evidence="3">SGNH hydrolase-type esterase domain-containing protein</fullName>
    </recommendedName>
</protein>
<dbReference type="Gene3D" id="3.40.50.1110">
    <property type="entry name" value="SGNH hydrolase"/>
    <property type="match status" value="1"/>
</dbReference>
<sequence>MPRSQSVLVPRVGQFKDTYHRIKRDKRFKDVTPIIFCEGDSWFSTPLSMNMLDWLVYAPPELEALGVPVFGAGGLFFRAEESGYHASANPKNPKASMFVPKNIHKLSGWYKHHEFDIVLLSAGGNDFVADFLDKTFKGLQPMSVSKAFREIEKSGKFKTVYEAYQAFVGAFLDIRPNVPILAHTYDYPRLLGKRAEFTVANLGAAAIFAKGTGPWIGDRIAHVLPDTKDQREFARMMMDGFTENVLMPVKKKFKTKGRFEFVDLRGILTKDTDWFDEMHPTGEGFRILAEVMRVRIGELLPEGKRMGVL</sequence>